<keyword evidence="4" id="KW-1185">Reference proteome</keyword>
<evidence type="ECO:0000313" key="3">
    <source>
        <dbReference type="EMBL" id="OGX90900.1"/>
    </source>
</evidence>
<organism evidence="3 4">
    <name type="scientific">Hymenobacter coccineus</name>
    <dbReference type="NCBI Taxonomy" id="1908235"/>
    <lineage>
        <taxon>Bacteria</taxon>
        <taxon>Pseudomonadati</taxon>
        <taxon>Bacteroidota</taxon>
        <taxon>Cytophagia</taxon>
        <taxon>Cytophagales</taxon>
        <taxon>Hymenobacteraceae</taxon>
        <taxon>Hymenobacter</taxon>
    </lineage>
</organism>
<proteinExistence type="predicted"/>
<dbReference type="GO" id="GO:0004866">
    <property type="term" value="F:endopeptidase inhibitor activity"/>
    <property type="evidence" value="ECO:0007669"/>
    <property type="project" value="InterPro"/>
</dbReference>
<feature type="chain" id="PRO_5009579572" description="Macroglobulin domain-containing protein" evidence="1">
    <location>
        <begin position="30"/>
        <end position="169"/>
    </location>
</feature>
<feature type="signal peptide" evidence="1">
    <location>
        <begin position="1"/>
        <end position="29"/>
    </location>
</feature>
<dbReference type="Pfam" id="PF01835">
    <property type="entry name" value="MG2"/>
    <property type="match status" value="1"/>
</dbReference>
<dbReference type="AlphaFoldDB" id="A0A1G1TJ61"/>
<dbReference type="Proteomes" id="UP000177506">
    <property type="component" value="Unassembled WGS sequence"/>
</dbReference>
<evidence type="ECO:0000259" key="2">
    <source>
        <dbReference type="Pfam" id="PF01835"/>
    </source>
</evidence>
<evidence type="ECO:0000313" key="4">
    <source>
        <dbReference type="Proteomes" id="UP000177506"/>
    </source>
</evidence>
<dbReference type="OrthoDB" id="679547at2"/>
<dbReference type="EMBL" id="MDZA01000109">
    <property type="protein sequence ID" value="OGX90900.1"/>
    <property type="molecule type" value="Genomic_DNA"/>
</dbReference>
<sequence length="169" mass="17931">MLLSTFRHRLGAAAAAVCALAAAAFQLPAADAPFPRIVKSLVEFYGTSLPEKAYLHLDRPFYAAGETVWFKAYVAEADSHRPDTLSKVLYVDLISARGGLVAQRTLRLRGGLAPGDLALPDTLPAGTYQLRAYTSWMRNAGAAFFFARPLVVTSAAGAPAAAVGPPEPK</sequence>
<evidence type="ECO:0000256" key="1">
    <source>
        <dbReference type="SAM" id="SignalP"/>
    </source>
</evidence>
<feature type="domain" description="Macroglobulin" evidence="2">
    <location>
        <begin position="52"/>
        <end position="136"/>
    </location>
</feature>
<name>A0A1G1TJ61_9BACT</name>
<dbReference type="InterPro" id="IPR002890">
    <property type="entry name" value="MG2"/>
</dbReference>
<protein>
    <recommendedName>
        <fullName evidence="2">Macroglobulin domain-containing protein</fullName>
    </recommendedName>
</protein>
<comment type="caution">
    <text evidence="3">The sequence shown here is derived from an EMBL/GenBank/DDBJ whole genome shotgun (WGS) entry which is preliminary data.</text>
</comment>
<dbReference type="RefSeq" id="WP_070742481.1">
    <property type="nucleotide sequence ID" value="NZ_MDZA01000109.1"/>
</dbReference>
<dbReference type="Gene3D" id="2.60.40.1930">
    <property type="match status" value="1"/>
</dbReference>
<accession>A0A1G1TJ61</accession>
<gene>
    <name evidence="3" type="ORF">BEN49_21800</name>
</gene>
<reference evidence="3 4" key="1">
    <citation type="submission" date="2016-08" db="EMBL/GenBank/DDBJ databases">
        <title>Hymenobacter coccineus sp. nov., Hymenobacter lapidarius sp. nov. and Hymenobacter glacialis sp. nov., isolated from Antarctic soil.</title>
        <authorList>
            <person name="Sedlacek I."/>
            <person name="Kralova S."/>
            <person name="Kyrova K."/>
            <person name="Maslanova I."/>
            <person name="Stankova E."/>
            <person name="Vrbovska V."/>
            <person name="Nemec M."/>
            <person name="Bartak M."/>
            <person name="Svec P."/>
            <person name="Busse H.-J."/>
            <person name="Pantucek R."/>
        </authorList>
    </citation>
    <scope>NUCLEOTIDE SEQUENCE [LARGE SCALE GENOMIC DNA]</scope>
    <source>
        <strain evidence="3 4">CCM 8649</strain>
    </source>
</reference>
<keyword evidence="1" id="KW-0732">Signal</keyword>